<evidence type="ECO:0000313" key="2">
    <source>
        <dbReference type="Proteomes" id="UP001055102"/>
    </source>
</evidence>
<evidence type="ECO:0000313" key="1">
    <source>
        <dbReference type="EMBL" id="GJE06855.1"/>
    </source>
</evidence>
<reference evidence="1" key="2">
    <citation type="submission" date="2021-08" db="EMBL/GenBank/DDBJ databases">
        <authorList>
            <person name="Tani A."/>
            <person name="Ola A."/>
            <person name="Ogura Y."/>
            <person name="Katsura K."/>
            <person name="Hayashi T."/>
        </authorList>
    </citation>
    <scope>NUCLEOTIDE SEQUENCE</scope>
    <source>
        <strain evidence="1">LMG 23639</strain>
    </source>
</reference>
<dbReference type="Proteomes" id="UP001055102">
    <property type="component" value="Unassembled WGS sequence"/>
</dbReference>
<sequence>MTPLIDAPLPIAPQQVFDAVVAHAAGMTSKSLFDPKSRSSACAYRAPDGNACFVGCLLTDREAAGCDRPYDPLSVRELYREGLLPERLNPHRDLLHKLQEVHDSYDIPDWPSLLREVADDYNLSSTAIDQAFSHA</sequence>
<name>A0ABQ4SUG7_9HYPH</name>
<comment type="caution">
    <text evidence="1">The sequence shown here is derived from an EMBL/GenBank/DDBJ whole genome shotgun (WGS) entry which is preliminary data.</text>
</comment>
<accession>A0ABQ4SUG7</accession>
<gene>
    <name evidence="1" type="ORF">AOPFMNJM_2177</name>
</gene>
<keyword evidence="2" id="KW-1185">Reference proteome</keyword>
<dbReference type="EMBL" id="BPQR01000036">
    <property type="protein sequence ID" value="GJE06855.1"/>
    <property type="molecule type" value="Genomic_DNA"/>
</dbReference>
<proteinExistence type="predicted"/>
<reference evidence="1" key="1">
    <citation type="journal article" date="2021" name="Front. Microbiol.">
        <title>Comprehensive Comparative Genomics and Phenotyping of Methylobacterium Species.</title>
        <authorList>
            <person name="Alessa O."/>
            <person name="Ogura Y."/>
            <person name="Fujitani Y."/>
            <person name="Takami H."/>
            <person name="Hayashi T."/>
            <person name="Sahin N."/>
            <person name="Tani A."/>
        </authorList>
    </citation>
    <scope>NUCLEOTIDE SEQUENCE</scope>
    <source>
        <strain evidence="1">LMG 23639</strain>
    </source>
</reference>
<organism evidence="1 2">
    <name type="scientific">Methylobacterium jeotgali</name>
    <dbReference type="NCBI Taxonomy" id="381630"/>
    <lineage>
        <taxon>Bacteria</taxon>
        <taxon>Pseudomonadati</taxon>
        <taxon>Pseudomonadota</taxon>
        <taxon>Alphaproteobacteria</taxon>
        <taxon>Hyphomicrobiales</taxon>
        <taxon>Methylobacteriaceae</taxon>
        <taxon>Methylobacterium</taxon>
    </lineage>
</organism>
<protein>
    <submittedName>
        <fullName evidence="1">Uncharacterized protein</fullName>
    </submittedName>
</protein>
<dbReference type="RefSeq" id="WP_238275782.1">
    <property type="nucleotide sequence ID" value="NZ_BPQR01000036.1"/>
</dbReference>